<dbReference type="RefSeq" id="WP_055396806.1">
    <property type="nucleotide sequence ID" value="NZ_JAMXAX010000016.1"/>
</dbReference>
<dbReference type="Proteomes" id="UP001595693">
    <property type="component" value="Unassembled WGS sequence"/>
</dbReference>
<gene>
    <name evidence="2" type="ORF">ACFOW3_15660</name>
</gene>
<sequence length="150" mass="16327">MTKPVTRRHLVATLAAPAVLAVLVGCAATGGAVVSAEDDQAALLARSKAYWALIQKNDRVGAWAYEALSKDPSGTLEGYLKRGGIAFDAVEVRGVRSIDGGSAIVTVWMRYSLPLLRVKRKEAVLEDEWRRVDGAWHHVQRPSVMFPTSQ</sequence>
<evidence type="ECO:0000256" key="1">
    <source>
        <dbReference type="SAM" id="SignalP"/>
    </source>
</evidence>
<evidence type="ECO:0000313" key="2">
    <source>
        <dbReference type="EMBL" id="MFC3936048.1"/>
    </source>
</evidence>
<organism evidence="2 3">
    <name type="scientific">Acidovorax facilis</name>
    <dbReference type="NCBI Taxonomy" id="12917"/>
    <lineage>
        <taxon>Bacteria</taxon>
        <taxon>Pseudomonadati</taxon>
        <taxon>Pseudomonadota</taxon>
        <taxon>Betaproteobacteria</taxon>
        <taxon>Burkholderiales</taxon>
        <taxon>Comamonadaceae</taxon>
        <taxon>Acidovorax</taxon>
    </lineage>
</organism>
<feature type="signal peptide" evidence="1">
    <location>
        <begin position="1"/>
        <end position="27"/>
    </location>
</feature>
<reference evidence="3" key="1">
    <citation type="journal article" date="2019" name="Int. J. Syst. Evol. Microbiol.">
        <title>The Global Catalogue of Microorganisms (GCM) 10K type strain sequencing project: providing services to taxonomists for standard genome sequencing and annotation.</title>
        <authorList>
            <consortium name="The Broad Institute Genomics Platform"/>
            <consortium name="The Broad Institute Genome Sequencing Center for Infectious Disease"/>
            <person name="Wu L."/>
            <person name="Ma J."/>
        </authorList>
    </citation>
    <scope>NUCLEOTIDE SEQUENCE [LARGE SCALE GENOMIC DNA]</scope>
    <source>
        <strain evidence="3">CCUG 2113</strain>
    </source>
</reference>
<dbReference type="PROSITE" id="PS51257">
    <property type="entry name" value="PROKAR_LIPOPROTEIN"/>
    <property type="match status" value="1"/>
</dbReference>
<accession>A0ABV8DBW0</accession>
<dbReference type="PROSITE" id="PS51318">
    <property type="entry name" value="TAT"/>
    <property type="match status" value="1"/>
</dbReference>
<evidence type="ECO:0000313" key="3">
    <source>
        <dbReference type="Proteomes" id="UP001595693"/>
    </source>
</evidence>
<keyword evidence="1" id="KW-0732">Signal</keyword>
<protein>
    <recommendedName>
        <fullName evidence="4">DUF4440 domain-containing protein</fullName>
    </recommendedName>
</protein>
<keyword evidence="3" id="KW-1185">Reference proteome</keyword>
<comment type="caution">
    <text evidence="2">The sequence shown here is derived from an EMBL/GenBank/DDBJ whole genome shotgun (WGS) entry which is preliminary data.</text>
</comment>
<dbReference type="InterPro" id="IPR006311">
    <property type="entry name" value="TAT_signal"/>
</dbReference>
<name>A0ABV8DBW0_9BURK</name>
<evidence type="ECO:0008006" key="4">
    <source>
        <dbReference type="Google" id="ProtNLM"/>
    </source>
</evidence>
<proteinExistence type="predicted"/>
<dbReference type="EMBL" id="JBHSAJ010000048">
    <property type="protein sequence ID" value="MFC3936048.1"/>
    <property type="molecule type" value="Genomic_DNA"/>
</dbReference>
<feature type="chain" id="PRO_5046870765" description="DUF4440 domain-containing protein" evidence="1">
    <location>
        <begin position="28"/>
        <end position="150"/>
    </location>
</feature>